<dbReference type="InterPro" id="IPR025824">
    <property type="entry name" value="OB-fold_nuc-bd_dom"/>
</dbReference>
<keyword evidence="1 5" id="KW-0963">Cytoplasm</keyword>
<comment type="caution">
    <text evidence="9">The sequence shown here is derived from an EMBL/GenBank/DDBJ whole genome shotgun (WGS) entry which is preliminary data.</text>
</comment>
<sequence>MTPLSVSALNTQIKSLIETTFLQVSLEGEISNFTLHSSSGHLYFSLKDEKSVISCVMFRGNAKSLDFTPQNGEKVLLKGTLTVYIPRGSYQIIAQEMRPSGQGELAQKYEALKKSLEKKGYFAKSLNPKPLPAFPKKIALLTSLNGAALQDMLRVANTRWNLVHFVVFDTLVQGGEAKHKIAQNIAYADSFYGSKEAFDIIVLSRGGGSMEDLWAFNEEIVAEAIFRARTPIISAVGHEIDFVISDFVADMRAPTPSACMEMILPDKKEWLIRLDDLAQALDFAFGKRLKKTSEALSDLRLIYESISYETKLKNHTKQLELQKELLNNAINARLKEKSQNLALLSQGFSLDMIFKQKKLILESLKQALLLQNPQNKIKAGYAQISRKGAITPLQDLHIGDEFELCDGKLEAKAKLI</sequence>
<evidence type="ECO:0000256" key="4">
    <source>
        <dbReference type="ARBA" id="ARBA00022839"/>
    </source>
</evidence>
<dbReference type="GO" id="GO:0005737">
    <property type="term" value="C:cytoplasm"/>
    <property type="evidence" value="ECO:0007669"/>
    <property type="project" value="UniProtKB-SubCell"/>
</dbReference>
<comment type="catalytic activity">
    <reaction evidence="5 6">
        <text>Exonucleolytic cleavage in either 5'- to 3'- or 3'- to 5'-direction to yield nucleoside 5'-phosphates.</text>
        <dbReference type="EC" id="3.1.11.6"/>
    </reaction>
</comment>
<dbReference type="Pfam" id="PF13742">
    <property type="entry name" value="tRNA_anti_2"/>
    <property type="match status" value="1"/>
</dbReference>
<evidence type="ECO:0000313" key="9">
    <source>
        <dbReference type="EMBL" id="ETD25126.1"/>
    </source>
</evidence>
<keyword evidence="10" id="KW-1185">Reference proteome</keyword>
<dbReference type="InterPro" id="IPR020579">
    <property type="entry name" value="Exonuc_VII_lsu_C"/>
</dbReference>
<keyword evidence="3 5" id="KW-0378">Hydrolase</keyword>
<feature type="domain" description="OB-fold nucleic acid binding" evidence="8">
    <location>
        <begin position="4"/>
        <end position="98"/>
    </location>
</feature>
<dbReference type="GO" id="GO:0008855">
    <property type="term" value="F:exodeoxyribonuclease VII activity"/>
    <property type="evidence" value="ECO:0007669"/>
    <property type="project" value="UniProtKB-UniRule"/>
</dbReference>
<dbReference type="HOGENOM" id="CLU_023625_2_0_7"/>
<dbReference type="NCBIfam" id="TIGR00237">
    <property type="entry name" value="xseA"/>
    <property type="match status" value="1"/>
</dbReference>
<organism evidence="9 10">
    <name type="scientific">Helicobacter macacae MIT 99-5501</name>
    <dbReference type="NCBI Taxonomy" id="1357400"/>
    <lineage>
        <taxon>Bacteria</taxon>
        <taxon>Pseudomonadati</taxon>
        <taxon>Campylobacterota</taxon>
        <taxon>Epsilonproteobacteria</taxon>
        <taxon>Campylobacterales</taxon>
        <taxon>Helicobacteraceae</taxon>
        <taxon>Helicobacter</taxon>
    </lineage>
</organism>
<dbReference type="OrthoDB" id="9802795at2"/>
<dbReference type="PATRIC" id="fig|1357400.3.peg.629"/>
<dbReference type="CDD" id="cd04489">
    <property type="entry name" value="ExoVII_LU_OBF"/>
    <property type="match status" value="1"/>
</dbReference>
<dbReference type="HAMAP" id="MF_00378">
    <property type="entry name" value="Exonuc_7_L"/>
    <property type="match status" value="1"/>
</dbReference>
<gene>
    <name evidence="5" type="primary">xseA</name>
    <name evidence="9" type="ORF">HMPREF2086_00461</name>
</gene>
<evidence type="ECO:0000256" key="3">
    <source>
        <dbReference type="ARBA" id="ARBA00022801"/>
    </source>
</evidence>
<evidence type="ECO:0000259" key="7">
    <source>
        <dbReference type="Pfam" id="PF02601"/>
    </source>
</evidence>
<dbReference type="GO" id="GO:0006308">
    <property type="term" value="P:DNA catabolic process"/>
    <property type="evidence" value="ECO:0007669"/>
    <property type="project" value="UniProtKB-UniRule"/>
</dbReference>
<accession>V8CEG7</accession>
<keyword evidence="2 5" id="KW-0540">Nuclease</keyword>
<comment type="subunit">
    <text evidence="5">Heterooligomer composed of large and small subunits.</text>
</comment>
<comment type="function">
    <text evidence="5">Bidirectionally degrades single-stranded DNA into large acid-insoluble oligonucleotides, which are then degraded further into small acid-soluble oligonucleotides.</text>
</comment>
<dbReference type="RefSeq" id="WP_023927155.1">
    <property type="nucleotide sequence ID" value="NZ_KI669454.1"/>
</dbReference>
<dbReference type="Pfam" id="PF02601">
    <property type="entry name" value="Exonuc_VII_L"/>
    <property type="match status" value="1"/>
</dbReference>
<dbReference type="GO" id="GO:0003676">
    <property type="term" value="F:nucleic acid binding"/>
    <property type="evidence" value="ECO:0007669"/>
    <property type="project" value="InterPro"/>
</dbReference>
<dbReference type="EMBL" id="AZJI01000001">
    <property type="protein sequence ID" value="ETD25126.1"/>
    <property type="molecule type" value="Genomic_DNA"/>
</dbReference>
<keyword evidence="4 5" id="KW-0269">Exonuclease</keyword>
<evidence type="ECO:0000259" key="8">
    <source>
        <dbReference type="Pfam" id="PF13742"/>
    </source>
</evidence>
<proteinExistence type="inferred from homology"/>
<evidence type="ECO:0000256" key="6">
    <source>
        <dbReference type="RuleBase" id="RU004355"/>
    </source>
</evidence>
<evidence type="ECO:0000256" key="5">
    <source>
        <dbReference type="HAMAP-Rule" id="MF_00378"/>
    </source>
</evidence>
<evidence type="ECO:0000256" key="2">
    <source>
        <dbReference type="ARBA" id="ARBA00022722"/>
    </source>
</evidence>
<dbReference type="EC" id="3.1.11.6" evidence="5"/>
<dbReference type="eggNOG" id="COG1570">
    <property type="taxonomic scope" value="Bacteria"/>
</dbReference>
<dbReference type="AlphaFoldDB" id="V8CEG7"/>
<comment type="subcellular location">
    <subcellularLocation>
        <location evidence="5 6">Cytoplasm</location>
    </subcellularLocation>
</comment>
<dbReference type="InterPro" id="IPR003753">
    <property type="entry name" value="Exonuc_VII_L"/>
</dbReference>
<dbReference type="PANTHER" id="PTHR30008:SF0">
    <property type="entry name" value="EXODEOXYRIBONUCLEASE 7 LARGE SUBUNIT"/>
    <property type="match status" value="1"/>
</dbReference>
<dbReference type="PANTHER" id="PTHR30008">
    <property type="entry name" value="EXODEOXYRIBONUCLEASE 7 LARGE SUBUNIT"/>
    <property type="match status" value="1"/>
</dbReference>
<reference evidence="9 10" key="1">
    <citation type="journal article" date="2014" name="Genome Announc.">
        <title>Draft genome sequences of six enterohepatic helicobacter species isolated from humans and one from rhesus macaques.</title>
        <authorList>
            <person name="Shen Z."/>
            <person name="Sheh A."/>
            <person name="Young S.K."/>
            <person name="Abouelliel A."/>
            <person name="Ward D.V."/>
            <person name="Earl A.M."/>
            <person name="Fox J.G."/>
        </authorList>
    </citation>
    <scope>NUCLEOTIDE SEQUENCE [LARGE SCALE GENOMIC DNA]</scope>
    <source>
        <strain evidence="9 10">MIT 99-5501</strain>
    </source>
</reference>
<evidence type="ECO:0000313" key="10">
    <source>
        <dbReference type="Proteomes" id="UP000018731"/>
    </source>
</evidence>
<comment type="similarity">
    <text evidence="5 6">Belongs to the XseA family.</text>
</comment>
<dbReference type="STRING" id="1357400.HMPREF2086_00461"/>
<name>V8CEG7_9HELI</name>
<protein>
    <recommendedName>
        <fullName evidence="5">Exodeoxyribonuclease 7 large subunit</fullName>
        <ecNumber evidence="5">3.1.11.6</ecNumber>
    </recommendedName>
    <alternativeName>
        <fullName evidence="5">Exodeoxyribonuclease VII large subunit</fullName>
        <shortName evidence="5">Exonuclease VII large subunit</shortName>
    </alternativeName>
</protein>
<evidence type="ECO:0000256" key="1">
    <source>
        <dbReference type="ARBA" id="ARBA00022490"/>
    </source>
</evidence>
<feature type="domain" description="Exonuclease VII large subunit C-terminal" evidence="7">
    <location>
        <begin position="128"/>
        <end position="408"/>
    </location>
</feature>
<dbReference type="GO" id="GO:0009318">
    <property type="term" value="C:exodeoxyribonuclease VII complex"/>
    <property type="evidence" value="ECO:0007669"/>
    <property type="project" value="UniProtKB-UniRule"/>
</dbReference>
<dbReference type="Proteomes" id="UP000018731">
    <property type="component" value="Unassembled WGS sequence"/>
</dbReference>